<keyword evidence="5 6" id="KW-0472">Membrane</keyword>
<evidence type="ECO:0000256" key="2">
    <source>
        <dbReference type="ARBA" id="ARBA00009399"/>
    </source>
</evidence>
<dbReference type="InterPro" id="IPR051401">
    <property type="entry name" value="GtrA_CellWall_Glycosyl"/>
</dbReference>
<evidence type="ECO:0000256" key="6">
    <source>
        <dbReference type="SAM" id="Phobius"/>
    </source>
</evidence>
<organism evidence="8 9">
    <name type="scientific">Aromatoleum tolulyticum</name>
    <dbReference type="NCBI Taxonomy" id="34027"/>
    <lineage>
        <taxon>Bacteria</taxon>
        <taxon>Pseudomonadati</taxon>
        <taxon>Pseudomonadota</taxon>
        <taxon>Betaproteobacteria</taxon>
        <taxon>Rhodocyclales</taxon>
        <taxon>Rhodocyclaceae</taxon>
        <taxon>Aromatoleum</taxon>
    </lineage>
</organism>
<evidence type="ECO:0000256" key="3">
    <source>
        <dbReference type="ARBA" id="ARBA00022692"/>
    </source>
</evidence>
<dbReference type="GO" id="GO:0000271">
    <property type="term" value="P:polysaccharide biosynthetic process"/>
    <property type="evidence" value="ECO:0007669"/>
    <property type="project" value="InterPro"/>
</dbReference>
<comment type="subcellular location">
    <subcellularLocation>
        <location evidence="1">Membrane</location>
        <topology evidence="1">Multi-pass membrane protein</topology>
    </subcellularLocation>
</comment>
<gene>
    <name evidence="8" type="ORF">SAMN05421829_12144</name>
</gene>
<evidence type="ECO:0000256" key="4">
    <source>
        <dbReference type="ARBA" id="ARBA00022989"/>
    </source>
</evidence>
<dbReference type="InterPro" id="IPR007267">
    <property type="entry name" value="GtrA_DPMS_TM"/>
</dbReference>
<protein>
    <submittedName>
        <fullName evidence="8">Putative flippase GtrA (Transmembrane translocase of bactoprenol-linked glucose)</fullName>
    </submittedName>
</protein>
<feature type="domain" description="GtrA/DPMS transmembrane" evidence="7">
    <location>
        <begin position="16"/>
        <end position="130"/>
    </location>
</feature>
<sequence>MSDTDRLRGHAGRFLRFALVGAIGTVAHYALLLALVEGAGVDPIAGSVAGFLLGALVNYTMNRTLVFRSDRAHAEALPRFLAIAGMGLCWNALLMYLFVDLVGVHYLIAQIVTTAILLGWHYVGNALWTFRKRPAGNRGGR</sequence>
<feature type="transmembrane region" description="Helical" evidence="6">
    <location>
        <begin position="41"/>
        <end position="59"/>
    </location>
</feature>
<dbReference type="PANTHER" id="PTHR38459">
    <property type="entry name" value="PROPHAGE BACTOPRENOL-LINKED GLUCOSE TRANSLOCASE HOMOLOG"/>
    <property type="match status" value="1"/>
</dbReference>
<proteinExistence type="inferred from homology"/>
<feature type="transmembrane region" description="Helical" evidence="6">
    <location>
        <begin position="104"/>
        <end position="123"/>
    </location>
</feature>
<keyword evidence="4 6" id="KW-1133">Transmembrane helix</keyword>
<name>A0A1N7C292_9RHOO</name>
<dbReference type="OrthoDB" id="5296904at2"/>
<dbReference type="GO" id="GO:0005886">
    <property type="term" value="C:plasma membrane"/>
    <property type="evidence" value="ECO:0007669"/>
    <property type="project" value="TreeGrafter"/>
</dbReference>
<feature type="transmembrane region" description="Helical" evidence="6">
    <location>
        <begin position="80"/>
        <end position="98"/>
    </location>
</feature>
<comment type="similarity">
    <text evidence="2">Belongs to the GtrA family.</text>
</comment>
<feature type="transmembrane region" description="Helical" evidence="6">
    <location>
        <begin position="14"/>
        <end position="35"/>
    </location>
</feature>
<dbReference type="PANTHER" id="PTHR38459:SF1">
    <property type="entry name" value="PROPHAGE BACTOPRENOL-LINKED GLUCOSE TRANSLOCASE HOMOLOG"/>
    <property type="match status" value="1"/>
</dbReference>
<dbReference type="EMBL" id="FTMD01000021">
    <property type="protein sequence ID" value="SIR57682.1"/>
    <property type="molecule type" value="Genomic_DNA"/>
</dbReference>
<evidence type="ECO:0000256" key="1">
    <source>
        <dbReference type="ARBA" id="ARBA00004141"/>
    </source>
</evidence>
<accession>A0A1N7C292</accession>
<reference evidence="9" key="1">
    <citation type="submission" date="2017-01" db="EMBL/GenBank/DDBJ databases">
        <authorList>
            <person name="Varghese N."/>
            <person name="Submissions S."/>
        </authorList>
    </citation>
    <scope>NUCLEOTIDE SEQUENCE [LARGE SCALE GENOMIC DNA]</scope>
    <source>
        <strain evidence="9">ATCC 51758</strain>
    </source>
</reference>
<evidence type="ECO:0000313" key="8">
    <source>
        <dbReference type="EMBL" id="SIR57682.1"/>
    </source>
</evidence>
<dbReference type="Pfam" id="PF04138">
    <property type="entry name" value="GtrA_DPMS_TM"/>
    <property type="match status" value="1"/>
</dbReference>
<dbReference type="STRING" id="34027.SAMN05421829_12144"/>
<keyword evidence="3 6" id="KW-0812">Transmembrane</keyword>
<evidence type="ECO:0000256" key="5">
    <source>
        <dbReference type="ARBA" id="ARBA00023136"/>
    </source>
</evidence>
<keyword evidence="9" id="KW-1185">Reference proteome</keyword>
<evidence type="ECO:0000259" key="7">
    <source>
        <dbReference type="Pfam" id="PF04138"/>
    </source>
</evidence>
<evidence type="ECO:0000313" key="9">
    <source>
        <dbReference type="Proteomes" id="UP000186819"/>
    </source>
</evidence>
<dbReference type="RefSeq" id="WP_076604195.1">
    <property type="nucleotide sequence ID" value="NZ_FTMD01000021.1"/>
</dbReference>
<dbReference type="AlphaFoldDB" id="A0A1N7C292"/>
<dbReference type="Proteomes" id="UP000186819">
    <property type="component" value="Unassembled WGS sequence"/>
</dbReference>